<feature type="transmembrane region" description="Helical" evidence="2">
    <location>
        <begin position="27"/>
        <end position="48"/>
    </location>
</feature>
<evidence type="ECO:0000256" key="1">
    <source>
        <dbReference type="SAM" id="MobiDB-lite"/>
    </source>
</evidence>
<evidence type="ECO:0000313" key="3">
    <source>
        <dbReference type="EMBL" id="MFC7202494.1"/>
    </source>
</evidence>
<feature type="compositionally biased region" description="Basic and acidic residues" evidence="1">
    <location>
        <begin position="110"/>
        <end position="121"/>
    </location>
</feature>
<evidence type="ECO:0000256" key="2">
    <source>
        <dbReference type="SAM" id="Phobius"/>
    </source>
</evidence>
<keyword evidence="2" id="KW-1133">Transmembrane helix</keyword>
<protein>
    <submittedName>
        <fullName evidence="3">Uncharacterized protein</fullName>
    </submittedName>
</protein>
<proteinExistence type="predicted"/>
<keyword evidence="2" id="KW-0472">Membrane</keyword>
<comment type="caution">
    <text evidence="3">The sequence shown here is derived from an EMBL/GenBank/DDBJ whole genome shotgun (WGS) entry which is preliminary data.</text>
</comment>
<reference evidence="3 4" key="1">
    <citation type="journal article" date="2019" name="Int. J. Syst. Evol. Microbiol.">
        <title>The Global Catalogue of Microorganisms (GCM) 10K type strain sequencing project: providing services to taxonomists for standard genome sequencing and annotation.</title>
        <authorList>
            <consortium name="The Broad Institute Genomics Platform"/>
            <consortium name="The Broad Institute Genome Sequencing Center for Infectious Disease"/>
            <person name="Wu L."/>
            <person name="Ma J."/>
        </authorList>
    </citation>
    <scope>NUCLEOTIDE SEQUENCE [LARGE SCALE GENOMIC DNA]</scope>
    <source>
        <strain evidence="3 4">DSM 29988</strain>
    </source>
</reference>
<evidence type="ECO:0000313" key="4">
    <source>
        <dbReference type="Proteomes" id="UP001596481"/>
    </source>
</evidence>
<feature type="transmembrane region" description="Helical" evidence="2">
    <location>
        <begin position="54"/>
        <end position="74"/>
    </location>
</feature>
<accession>A0ABD5ZB39</accession>
<sequence length="127" mass="12831">MTHTNYLGLPDPLDPAPHGLGTLANTVVLTVAAVVGIVAAAVAATLVAPLAPGLGLLAVFAGWPVGFVVAVVALRAGLLAIVRTGVPADARTLLRRVRGGPTGDALPDATPRRMTDGGRPDDTEDDR</sequence>
<dbReference type="RefSeq" id="WP_390221792.1">
    <property type="nucleotide sequence ID" value="NZ_JBHTAA010000001.1"/>
</dbReference>
<gene>
    <name evidence="3" type="ORF">ACFQJC_03140</name>
</gene>
<dbReference type="AlphaFoldDB" id="A0ABD5ZB39"/>
<name>A0ABD5ZB39_9EURY</name>
<feature type="region of interest" description="Disordered" evidence="1">
    <location>
        <begin position="97"/>
        <end position="127"/>
    </location>
</feature>
<dbReference type="Proteomes" id="UP001596481">
    <property type="component" value="Unassembled WGS sequence"/>
</dbReference>
<keyword evidence="2" id="KW-0812">Transmembrane</keyword>
<dbReference type="EMBL" id="JBHTAA010000001">
    <property type="protein sequence ID" value="MFC7202494.1"/>
    <property type="molecule type" value="Genomic_DNA"/>
</dbReference>
<keyword evidence="4" id="KW-1185">Reference proteome</keyword>
<organism evidence="3 4">
    <name type="scientific">Haloferax namakaokahaiae</name>
    <dbReference type="NCBI Taxonomy" id="1748331"/>
    <lineage>
        <taxon>Archaea</taxon>
        <taxon>Methanobacteriati</taxon>
        <taxon>Methanobacteriota</taxon>
        <taxon>Stenosarchaea group</taxon>
        <taxon>Halobacteria</taxon>
        <taxon>Halobacteriales</taxon>
        <taxon>Haloferacaceae</taxon>
        <taxon>Haloferax</taxon>
    </lineage>
</organism>